<dbReference type="InterPro" id="IPR004089">
    <property type="entry name" value="MCPsignal_dom"/>
</dbReference>
<feature type="transmembrane region" description="Helical" evidence="5">
    <location>
        <begin position="340"/>
        <end position="364"/>
    </location>
</feature>
<keyword evidence="5" id="KW-0812">Transmembrane</keyword>
<sequence length="654" mass="71956">MRISHISLKWRLVMICIVLISIPILILGFLSYQAAKKEIYASVEQKLREQVVMIANHLETAITLTQNKVNTDLKVAHNLLYASGTARLDQDLTIAIDAVNQSTGDRNVIEVPVMTINDEMLMYNDDIVNNIQKLVGGTATIFQVIPDGMLRISTTVLKADGTRAIGTFIPTDSPVYQTIMRGETFYGRAYVVNVWHQTAYEPITDAQGNIIGALYVGEKEASETILENLAQLVVGKTGYIWIINTQGEYILSYKRERDGQSILDSQDSQGRYFAQGWVENALTLLKGESMIDYYPWMNPGETIPRLKIAAYTYFPDWSWVVGSSAYIEDFMDNLKQIRNMSLFVSCGAIFVGSCAAYLFVLFLVKRFNKLIQQMNAMARGDLTVTFTVKQRDEVGVLAETFQEMTSKLRQVATEVKKAAENVASGSQTLNIGAENLSQGATQQAVATEHALLLVEQIVANIIQNADNAGRTETIALSVVNDAKTSQHAVAEAVSAMHSIAREIAVIDEIAGQTRLLSLNATIEAARAQEHGKGFAVVASEVRELAEQSQEAALKINELVTSRVELAGHAEEKLNKLVPRIEETALLVHEISAASKAQHSGANQINQVIQQLNQAAQNNASIAEETADTAEKLAIQARQLQQTMSFFTLTTASES</sequence>
<keyword evidence="9" id="KW-1185">Reference proteome</keyword>
<feature type="coiled-coil region" evidence="4">
    <location>
        <begin position="604"/>
        <end position="642"/>
    </location>
</feature>
<feature type="domain" description="Methyl-accepting transducer" evidence="6">
    <location>
        <begin position="418"/>
        <end position="633"/>
    </location>
</feature>
<keyword evidence="1" id="KW-0145">Chemotaxis</keyword>
<dbReference type="eggNOG" id="COG0840">
    <property type="taxonomic scope" value="Bacteria"/>
</dbReference>
<dbReference type="PANTHER" id="PTHR43531">
    <property type="entry name" value="PROTEIN ICFG"/>
    <property type="match status" value="1"/>
</dbReference>
<dbReference type="InterPro" id="IPR051310">
    <property type="entry name" value="MCP_chemotaxis"/>
</dbReference>
<proteinExistence type="inferred from homology"/>
<evidence type="ECO:0000313" key="8">
    <source>
        <dbReference type="EMBL" id="GAK60856.1"/>
    </source>
</evidence>
<keyword evidence="5" id="KW-1133">Transmembrane helix</keyword>
<dbReference type="GO" id="GO:0005886">
    <property type="term" value="C:plasma membrane"/>
    <property type="evidence" value="ECO:0007669"/>
    <property type="project" value="TreeGrafter"/>
</dbReference>
<dbReference type="Proteomes" id="UP000030661">
    <property type="component" value="Unassembled WGS sequence"/>
</dbReference>
<dbReference type="SUPFAM" id="SSF58104">
    <property type="entry name" value="Methyl-accepting chemotaxis protein (MCP) signaling domain"/>
    <property type="match status" value="1"/>
</dbReference>
<dbReference type="SMART" id="SM00304">
    <property type="entry name" value="HAMP"/>
    <property type="match status" value="1"/>
</dbReference>
<dbReference type="Pfam" id="PF00015">
    <property type="entry name" value="MCPsignal"/>
    <property type="match status" value="1"/>
</dbReference>
<dbReference type="PROSITE" id="PS50885">
    <property type="entry name" value="HAMP"/>
    <property type="match status" value="1"/>
</dbReference>
<comment type="similarity">
    <text evidence="2">Belongs to the methyl-accepting chemotaxis (MCP) protein family.</text>
</comment>
<feature type="domain" description="HAMP" evidence="7">
    <location>
        <begin position="361"/>
        <end position="413"/>
    </location>
</feature>
<gene>
    <name evidence="8" type="ORF">U27_00754</name>
</gene>
<dbReference type="STRING" id="1499967.U27_00754"/>
<keyword evidence="5" id="KW-0472">Membrane</keyword>
<reference evidence="8" key="1">
    <citation type="journal article" date="2015" name="PeerJ">
        <title>First genomic representation of candidate bacterial phylum KSB3 points to enhanced environmental sensing as a trigger of wastewater bulking.</title>
        <authorList>
            <person name="Sekiguchi Y."/>
            <person name="Ohashi A."/>
            <person name="Parks D.H."/>
            <person name="Yamauchi T."/>
            <person name="Tyson G.W."/>
            <person name="Hugenholtz P."/>
        </authorList>
    </citation>
    <scope>NUCLEOTIDE SEQUENCE [LARGE SCALE GENOMIC DNA]</scope>
</reference>
<evidence type="ECO:0000256" key="1">
    <source>
        <dbReference type="ARBA" id="ARBA00022500"/>
    </source>
</evidence>
<dbReference type="Pfam" id="PF17201">
    <property type="entry name" value="Cache_3-Cache_2"/>
    <property type="match status" value="1"/>
</dbReference>
<evidence type="ECO:0000256" key="4">
    <source>
        <dbReference type="SAM" id="Coils"/>
    </source>
</evidence>
<dbReference type="SMART" id="SM00283">
    <property type="entry name" value="MA"/>
    <property type="match status" value="1"/>
</dbReference>
<dbReference type="Gene3D" id="1.10.287.950">
    <property type="entry name" value="Methyl-accepting chemotaxis protein"/>
    <property type="match status" value="1"/>
</dbReference>
<dbReference type="GO" id="GO:0006935">
    <property type="term" value="P:chemotaxis"/>
    <property type="evidence" value="ECO:0007669"/>
    <property type="project" value="UniProtKB-KW"/>
</dbReference>
<dbReference type="EMBL" id="DF820475">
    <property type="protein sequence ID" value="GAK60856.1"/>
    <property type="molecule type" value="Genomic_DNA"/>
</dbReference>
<evidence type="ECO:0000256" key="2">
    <source>
        <dbReference type="ARBA" id="ARBA00029447"/>
    </source>
</evidence>
<dbReference type="AlphaFoldDB" id="A0A081C8F1"/>
<feature type="transmembrane region" description="Helical" evidence="5">
    <location>
        <begin position="12"/>
        <end position="32"/>
    </location>
</feature>
<evidence type="ECO:0000259" key="7">
    <source>
        <dbReference type="PROSITE" id="PS50885"/>
    </source>
</evidence>
<dbReference type="GO" id="GO:0004888">
    <property type="term" value="F:transmembrane signaling receptor activity"/>
    <property type="evidence" value="ECO:0007669"/>
    <property type="project" value="TreeGrafter"/>
</dbReference>
<evidence type="ECO:0000256" key="3">
    <source>
        <dbReference type="PROSITE-ProRule" id="PRU00284"/>
    </source>
</evidence>
<dbReference type="CDD" id="cd06225">
    <property type="entry name" value="HAMP"/>
    <property type="match status" value="1"/>
</dbReference>
<keyword evidence="3" id="KW-0807">Transducer</keyword>
<dbReference type="SUPFAM" id="SSF103190">
    <property type="entry name" value="Sensory domain-like"/>
    <property type="match status" value="1"/>
</dbReference>
<dbReference type="Pfam" id="PF00672">
    <property type="entry name" value="HAMP"/>
    <property type="match status" value="1"/>
</dbReference>
<dbReference type="HOGENOM" id="CLU_000445_107_12_0"/>
<keyword evidence="4" id="KW-0175">Coiled coil</keyword>
<protein>
    <submittedName>
        <fullName evidence="8">Chemotaxis sensory transducer</fullName>
    </submittedName>
</protein>
<dbReference type="Gene3D" id="3.30.450.20">
    <property type="entry name" value="PAS domain"/>
    <property type="match status" value="1"/>
</dbReference>
<evidence type="ECO:0000259" key="6">
    <source>
        <dbReference type="PROSITE" id="PS50111"/>
    </source>
</evidence>
<evidence type="ECO:0000256" key="5">
    <source>
        <dbReference type="SAM" id="Phobius"/>
    </source>
</evidence>
<evidence type="ECO:0000313" key="9">
    <source>
        <dbReference type="Proteomes" id="UP000030661"/>
    </source>
</evidence>
<dbReference type="GO" id="GO:0007165">
    <property type="term" value="P:signal transduction"/>
    <property type="evidence" value="ECO:0007669"/>
    <property type="project" value="UniProtKB-KW"/>
</dbReference>
<dbReference type="PANTHER" id="PTHR43531:SF11">
    <property type="entry name" value="METHYL-ACCEPTING CHEMOTAXIS PROTEIN 3"/>
    <property type="match status" value="1"/>
</dbReference>
<accession>A0A081C8F1</accession>
<dbReference type="InterPro" id="IPR029151">
    <property type="entry name" value="Sensor-like_sf"/>
</dbReference>
<name>A0A081C8F1_VECG1</name>
<dbReference type="InterPro" id="IPR033462">
    <property type="entry name" value="Cache_3-Cache_2"/>
</dbReference>
<dbReference type="InterPro" id="IPR003660">
    <property type="entry name" value="HAMP_dom"/>
</dbReference>
<organism evidence="8">
    <name type="scientific">Vecturithrix granuli</name>
    <dbReference type="NCBI Taxonomy" id="1499967"/>
    <lineage>
        <taxon>Bacteria</taxon>
        <taxon>Candidatus Moduliflexota</taxon>
        <taxon>Candidatus Vecturitrichia</taxon>
        <taxon>Candidatus Vecturitrichales</taxon>
        <taxon>Candidatus Vecturitrichaceae</taxon>
        <taxon>Candidatus Vecturithrix</taxon>
    </lineage>
</organism>
<dbReference type="PROSITE" id="PS50111">
    <property type="entry name" value="CHEMOTAXIS_TRANSDUC_2"/>
    <property type="match status" value="1"/>
</dbReference>